<evidence type="ECO:0000313" key="2">
    <source>
        <dbReference type="EMBL" id="QHT88169.1"/>
    </source>
</evidence>
<feature type="transmembrane region" description="Helical" evidence="1">
    <location>
        <begin position="73"/>
        <end position="89"/>
    </location>
</feature>
<reference evidence="2" key="1">
    <citation type="journal article" date="2020" name="Nature">
        <title>Giant virus diversity and host interactions through global metagenomics.</title>
        <authorList>
            <person name="Schulz F."/>
            <person name="Roux S."/>
            <person name="Paez-Espino D."/>
            <person name="Jungbluth S."/>
            <person name="Walsh D.A."/>
            <person name="Denef V.J."/>
            <person name="McMahon K.D."/>
            <person name="Konstantinidis K.T."/>
            <person name="Eloe-Fadrosh E.A."/>
            <person name="Kyrpides N.C."/>
            <person name="Woyke T."/>
        </authorList>
    </citation>
    <scope>NUCLEOTIDE SEQUENCE</scope>
    <source>
        <strain evidence="2">GVMAG-M-3300023184-24</strain>
    </source>
</reference>
<keyword evidence="1" id="KW-1133">Transmembrane helix</keyword>
<accession>A0A6C0I5V1</accession>
<dbReference type="EMBL" id="MN740110">
    <property type="protein sequence ID" value="QHT88169.1"/>
    <property type="molecule type" value="Genomic_DNA"/>
</dbReference>
<keyword evidence="1" id="KW-0472">Membrane</keyword>
<proteinExistence type="predicted"/>
<evidence type="ECO:0000256" key="1">
    <source>
        <dbReference type="SAM" id="Phobius"/>
    </source>
</evidence>
<name>A0A6C0I5V1_9ZZZZ</name>
<organism evidence="2">
    <name type="scientific">viral metagenome</name>
    <dbReference type="NCBI Taxonomy" id="1070528"/>
    <lineage>
        <taxon>unclassified sequences</taxon>
        <taxon>metagenomes</taxon>
        <taxon>organismal metagenomes</taxon>
    </lineage>
</organism>
<keyword evidence="1" id="KW-0812">Transmembrane</keyword>
<feature type="transmembrane region" description="Helical" evidence="1">
    <location>
        <begin position="49"/>
        <end position="66"/>
    </location>
</feature>
<dbReference type="AlphaFoldDB" id="A0A6C0I5V1"/>
<sequence>MKIVKYNNYLKEYNEILFYILIGTVSFIADISSGHNNLYYNCKEPQSTLLLLFLHHLFAAFLYFGWLSNHKNILYLHISTILIVIIVQSNNDRRCPSTDIVNDKCNITRVNYLRDFLYFTNIKRYNLYYFYVFVAFIISCIKLAK</sequence>
<protein>
    <submittedName>
        <fullName evidence="2">Uncharacterized protein</fullName>
    </submittedName>
</protein>
<feature type="transmembrane region" description="Helical" evidence="1">
    <location>
        <begin position="127"/>
        <end position="144"/>
    </location>
</feature>
<feature type="transmembrane region" description="Helical" evidence="1">
    <location>
        <begin position="12"/>
        <end position="29"/>
    </location>
</feature>